<dbReference type="STRING" id="46177.SAMN05660976_04942"/>
<proteinExistence type="predicted"/>
<dbReference type="Proteomes" id="UP000198953">
    <property type="component" value="Unassembled WGS sequence"/>
</dbReference>
<reference evidence="2 3" key="1">
    <citation type="submission" date="2016-10" db="EMBL/GenBank/DDBJ databases">
        <authorList>
            <person name="de Groot N.N."/>
        </authorList>
    </citation>
    <scope>NUCLEOTIDE SEQUENCE [LARGE SCALE GENOMIC DNA]</scope>
    <source>
        <strain evidence="2 3">DSM 43357</strain>
    </source>
</reference>
<name>A0A1H7XRP9_9ACTN</name>
<evidence type="ECO:0000313" key="3">
    <source>
        <dbReference type="Proteomes" id="UP000198953"/>
    </source>
</evidence>
<organism evidence="2 3">
    <name type="scientific">Nonomuraea pusilla</name>
    <dbReference type="NCBI Taxonomy" id="46177"/>
    <lineage>
        <taxon>Bacteria</taxon>
        <taxon>Bacillati</taxon>
        <taxon>Actinomycetota</taxon>
        <taxon>Actinomycetes</taxon>
        <taxon>Streptosporangiales</taxon>
        <taxon>Streptosporangiaceae</taxon>
        <taxon>Nonomuraea</taxon>
    </lineage>
</organism>
<protein>
    <submittedName>
        <fullName evidence="2">Uncharacterized protein</fullName>
    </submittedName>
</protein>
<feature type="transmembrane region" description="Helical" evidence="1">
    <location>
        <begin position="133"/>
        <end position="152"/>
    </location>
</feature>
<keyword evidence="1" id="KW-0812">Transmembrane</keyword>
<dbReference type="Pfam" id="PF22564">
    <property type="entry name" value="HAAS"/>
    <property type="match status" value="1"/>
</dbReference>
<feature type="transmembrane region" description="Helical" evidence="1">
    <location>
        <begin position="164"/>
        <end position="186"/>
    </location>
</feature>
<keyword evidence="1" id="KW-1133">Transmembrane helix</keyword>
<sequence length="231" mass="25036">MAGEPAGSYTRIMLIDDYVADLGRALSGPAGAKRDLVVEARDSLVDTADALEDEGLDRAEAERRAVEEFGPVTVVAPGYQAELTACAGRRLGMLLFISVPVTVLMWSVLWRLYPADPVSWARQPAWYHPVSRLLDVLQLGTGLYGGLALFALGRGVRWLRPRPVTRSLGVLVWTMLPVTFALSLLLSHGTSAPNTLGFLPSVPANLVTVALWGMQMYGATRCLRISRTTTA</sequence>
<accession>A0A1H7XRP9</accession>
<dbReference type="InterPro" id="IPR047928">
    <property type="entry name" value="Perm_prefix_1"/>
</dbReference>
<dbReference type="EMBL" id="FOBF01000012">
    <property type="protein sequence ID" value="SEM36526.1"/>
    <property type="molecule type" value="Genomic_DNA"/>
</dbReference>
<gene>
    <name evidence="2" type="ORF">SAMN05660976_04942</name>
</gene>
<evidence type="ECO:0000256" key="1">
    <source>
        <dbReference type="SAM" id="Phobius"/>
    </source>
</evidence>
<dbReference type="AlphaFoldDB" id="A0A1H7XRP9"/>
<feature type="transmembrane region" description="Helical" evidence="1">
    <location>
        <begin position="91"/>
        <end position="113"/>
    </location>
</feature>
<feature type="transmembrane region" description="Helical" evidence="1">
    <location>
        <begin position="198"/>
        <end position="217"/>
    </location>
</feature>
<keyword evidence="1" id="KW-0472">Membrane</keyword>
<dbReference type="NCBIfam" id="NF038403">
    <property type="entry name" value="perm_prefix_1"/>
    <property type="match status" value="1"/>
</dbReference>
<evidence type="ECO:0000313" key="2">
    <source>
        <dbReference type="EMBL" id="SEM36526.1"/>
    </source>
</evidence>
<keyword evidence="3" id="KW-1185">Reference proteome</keyword>